<reference evidence="1" key="1">
    <citation type="submission" date="2021-03" db="EMBL/GenBank/DDBJ databases">
        <title>Evolutionary priming and transition to the ectomycorrhizal habit in an iconic lineage of mushroom-forming fungi: is preadaptation a requirement?</title>
        <authorList>
            <consortium name="DOE Joint Genome Institute"/>
            <person name="Looney B.P."/>
            <person name="Miyauchi S."/>
            <person name="Morin E."/>
            <person name="Drula E."/>
            <person name="Courty P.E."/>
            <person name="Chicoki N."/>
            <person name="Fauchery L."/>
            <person name="Kohler A."/>
            <person name="Kuo A."/>
            <person name="LaButti K."/>
            <person name="Pangilinan J."/>
            <person name="Lipzen A."/>
            <person name="Riley R."/>
            <person name="Andreopoulos W."/>
            <person name="He G."/>
            <person name="Johnson J."/>
            <person name="Barry K.W."/>
            <person name="Grigoriev I.V."/>
            <person name="Nagy L."/>
            <person name="Hibbett D."/>
            <person name="Henrissat B."/>
            <person name="Matheny P.B."/>
            <person name="Labbe J."/>
            <person name="Martin A.F."/>
        </authorList>
    </citation>
    <scope>NUCLEOTIDE SEQUENCE</scope>
    <source>
        <strain evidence="1">BPL698</strain>
    </source>
</reference>
<sequence length="116" mass="12723">MRSIAQILLITSLINSALAAPWRSAATAHEKRLSPRGMKFNNFIPGLVGGWIGMFSYNGIQKPIGNRGQYPRSLVTRAPHFSPEYSPRSKLALRGLDKPSGEDLRAVARGTIGYLD</sequence>
<dbReference type="Proteomes" id="UP001207468">
    <property type="component" value="Unassembled WGS sequence"/>
</dbReference>
<accession>A0ACC0U3N8</accession>
<keyword evidence="2" id="KW-1185">Reference proteome</keyword>
<evidence type="ECO:0000313" key="1">
    <source>
        <dbReference type="EMBL" id="KAI9461726.1"/>
    </source>
</evidence>
<dbReference type="EMBL" id="JAGFNK010000175">
    <property type="protein sequence ID" value="KAI9461726.1"/>
    <property type="molecule type" value="Genomic_DNA"/>
</dbReference>
<comment type="caution">
    <text evidence="1">The sequence shown here is derived from an EMBL/GenBank/DDBJ whole genome shotgun (WGS) entry which is preliminary data.</text>
</comment>
<evidence type="ECO:0000313" key="2">
    <source>
        <dbReference type="Proteomes" id="UP001207468"/>
    </source>
</evidence>
<protein>
    <submittedName>
        <fullName evidence="1">Uncharacterized protein</fullName>
    </submittedName>
</protein>
<name>A0ACC0U3N8_9AGAM</name>
<organism evidence="1 2">
    <name type="scientific">Russula earlei</name>
    <dbReference type="NCBI Taxonomy" id="71964"/>
    <lineage>
        <taxon>Eukaryota</taxon>
        <taxon>Fungi</taxon>
        <taxon>Dikarya</taxon>
        <taxon>Basidiomycota</taxon>
        <taxon>Agaricomycotina</taxon>
        <taxon>Agaricomycetes</taxon>
        <taxon>Russulales</taxon>
        <taxon>Russulaceae</taxon>
        <taxon>Russula</taxon>
    </lineage>
</organism>
<proteinExistence type="predicted"/>
<gene>
    <name evidence="1" type="ORF">F5148DRAFT_1286592</name>
</gene>